<organism evidence="3 4">
    <name type="scientific">Amycolatopsis melonis</name>
    <dbReference type="NCBI Taxonomy" id="3156488"/>
    <lineage>
        <taxon>Bacteria</taxon>
        <taxon>Bacillati</taxon>
        <taxon>Actinomycetota</taxon>
        <taxon>Actinomycetes</taxon>
        <taxon>Pseudonocardiales</taxon>
        <taxon>Pseudonocardiaceae</taxon>
        <taxon>Amycolatopsis</taxon>
    </lineage>
</organism>
<keyword evidence="3" id="KW-0378">Hydrolase</keyword>
<dbReference type="InterPro" id="IPR052897">
    <property type="entry name" value="Sec-Metab_Biosynth_Hydrolase"/>
</dbReference>
<dbReference type="Proteomes" id="UP001440984">
    <property type="component" value="Unassembled WGS sequence"/>
</dbReference>
<accession>A0ABV0LSR8</accession>
<gene>
    <name evidence="3" type="ORF">ABJI51_40240</name>
</gene>
<dbReference type="InterPro" id="IPR029058">
    <property type="entry name" value="AB_hydrolase_fold"/>
</dbReference>
<keyword evidence="4" id="KW-1185">Reference proteome</keyword>
<dbReference type="PANTHER" id="PTHR37017">
    <property type="entry name" value="AB HYDROLASE-1 DOMAIN-CONTAINING PROTEIN-RELATED"/>
    <property type="match status" value="1"/>
</dbReference>
<proteinExistence type="predicted"/>
<dbReference type="EMBL" id="JBDZYD010000019">
    <property type="protein sequence ID" value="MEQ0565346.1"/>
    <property type="molecule type" value="Genomic_DNA"/>
</dbReference>
<dbReference type="Gene3D" id="3.40.50.1820">
    <property type="entry name" value="alpha/beta hydrolase"/>
    <property type="match status" value="1"/>
</dbReference>
<dbReference type="InterPro" id="IPR000073">
    <property type="entry name" value="AB_hydrolase_1"/>
</dbReference>
<protein>
    <submittedName>
        <fullName evidence="3">Alpha/beta hydrolase</fullName>
    </submittedName>
</protein>
<dbReference type="SUPFAM" id="SSF53474">
    <property type="entry name" value="alpha/beta-Hydrolases"/>
    <property type="match status" value="1"/>
</dbReference>
<name>A0ABV0LSR8_9PSEU</name>
<evidence type="ECO:0000259" key="2">
    <source>
        <dbReference type="Pfam" id="PF12697"/>
    </source>
</evidence>
<feature type="chain" id="PRO_5046553392" evidence="1">
    <location>
        <begin position="28"/>
        <end position="257"/>
    </location>
</feature>
<dbReference type="Pfam" id="PF12697">
    <property type="entry name" value="Abhydrolase_6"/>
    <property type="match status" value="1"/>
</dbReference>
<dbReference type="GO" id="GO:0016787">
    <property type="term" value="F:hydrolase activity"/>
    <property type="evidence" value="ECO:0007669"/>
    <property type="project" value="UniProtKB-KW"/>
</dbReference>
<feature type="domain" description="AB hydrolase-1" evidence="2">
    <location>
        <begin position="37"/>
        <end position="251"/>
    </location>
</feature>
<dbReference type="RefSeq" id="WP_348956431.1">
    <property type="nucleotide sequence ID" value="NZ_JBDZYD010000019.1"/>
</dbReference>
<reference evidence="3 4" key="1">
    <citation type="submission" date="2024-05" db="EMBL/GenBank/DDBJ databases">
        <authorList>
            <person name="Zhao H."/>
            <person name="Xu Y."/>
            <person name="Lin S."/>
            <person name="Spain J.C."/>
            <person name="Zhou N.-Y."/>
        </authorList>
    </citation>
    <scope>NUCLEOTIDE SEQUENCE [LARGE SCALE GENOMIC DNA]</scope>
    <source>
        <strain evidence="3 4">NEAU-NG30</strain>
    </source>
</reference>
<evidence type="ECO:0000313" key="4">
    <source>
        <dbReference type="Proteomes" id="UP001440984"/>
    </source>
</evidence>
<keyword evidence="1" id="KW-0732">Signal</keyword>
<comment type="caution">
    <text evidence="3">The sequence shown here is derived from an EMBL/GenBank/DDBJ whole genome shotgun (WGS) entry which is preliminary data.</text>
</comment>
<dbReference type="PANTHER" id="PTHR37017:SF11">
    <property type="entry name" value="ESTERASE_LIPASE_THIOESTERASE DOMAIN-CONTAINING PROTEIN"/>
    <property type="match status" value="1"/>
</dbReference>
<sequence length="257" mass="25777">MKRTIGALAAAAIVGAGVLTAASPGVAAVPAHPKPTVVLVHGAFEDASAWASVTRTLLAEHYPVVAPAVPLRGVAADVAALQGVLDAVPGPKILVGHSYGGLLISELAGRTADVKALVYAAAFIPEAGETAGQLNAQFPGSLIGPSTTHTVGPELFVNAASYPSLFAAGLPALDTAVAAAGQRPILASAFDEKIAATAPAGIRKYALVATRDKAIPPAAERFEARRAHAAITEVDSPHAIAAAAPDAVVDVIHRASR</sequence>
<evidence type="ECO:0000313" key="3">
    <source>
        <dbReference type="EMBL" id="MEQ0565346.1"/>
    </source>
</evidence>
<feature type="signal peptide" evidence="1">
    <location>
        <begin position="1"/>
        <end position="27"/>
    </location>
</feature>
<evidence type="ECO:0000256" key="1">
    <source>
        <dbReference type="SAM" id="SignalP"/>
    </source>
</evidence>